<dbReference type="InterPro" id="IPR027417">
    <property type="entry name" value="P-loop_NTPase"/>
</dbReference>
<accession>A0A6I1FB24</accession>
<dbReference type="GO" id="GO:0005737">
    <property type="term" value="C:cytoplasm"/>
    <property type="evidence" value="ECO:0007669"/>
    <property type="project" value="UniProtKB-SubCell"/>
</dbReference>
<gene>
    <name evidence="15" type="ORF">F9802_18380</name>
</gene>
<evidence type="ECO:0000256" key="11">
    <source>
        <dbReference type="ARBA" id="ARBA00038000"/>
    </source>
</evidence>
<sequence length="759" mass="83734">MSEIKDEIILRGLKENNLKNVDLNIPKEKIIVFTGLSGSGKSSVVFDTLATESRRQMTLNYPLYVRYQMPRYERPHADLMQNLSPVVVVEQRSIGSNSRSTVGTYMDINPLIRLLFSRIGKPSIGSANDFSSQSSFGRCPECGGFGEVIAPDLNKMIDYYKSLRDYAVKFKPLSPSGWQGRWMMTGGLFDPDKPIKDYSEEELHLLLYGPRAGERVYAPFHTKHGPQKHEWDGLLPRFTRLYINRDISKLKEVTQDDVLAVSTHSLCPTCQGSGLNPKVLECRINGLNIAEYDQLELIELLEELTNIKDPMGESIAQQTIPHLIQLAEMGLGYLSLSRKMGTLSGGEAQRVKIARHLGSSLNNITYIFDEPSAGLHPEEVDRLIQMMKSLKAQHNTVIVIEHDLSVIKAADEIIEMGPGAGVNGGEVVYQGKLEGLINSKAATTLNHKLKINSNPRDIESYFTIKRASNNNLKNISVNIPSNVLVSVCGVSGSGKSSLILGAFTESYPETIMVGQGSIGISNRSTLATYMGIMDDVRSIFSKETGQPAGLFSFNSLGACPICKGKGVLTPDVAFADPVTIPCEACGGTRYSDEALSYRYQDKNIVEILDLTIDESINYFKVPKIIKRVNTLKDVGLGYLTLGQTTSSLSGGEIQRLKLASHLQKEGQIYLLDEPSLGLHTKDNRKLLDVFQKLVNRGNSVIIIEHNLDFIAVSDWVIELGPGGGKQGGHIIFEGTPEEMLNAETLTAKWLKDGARKQFT</sequence>
<dbReference type="RefSeq" id="WP_152154556.1">
    <property type="nucleotide sequence ID" value="NZ_WEIO01000016.1"/>
</dbReference>
<name>A0A6I1FB24_9BACI</name>
<dbReference type="SUPFAM" id="SSF52540">
    <property type="entry name" value="P-loop containing nucleoside triphosphate hydrolases"/>
    <property type="match status" value="2"/>
</dbReference>
<evidence type="ECO:0000256" key="6">
    <source>
        <dbReference type="ARBA" id="ARBA00022769"/>
    </source>
</evidence>
<keyword evidence="2" id="KW-0963">Cytoplasm</keyword>
<keyword evidence="10" id="KW-0234">DNA repair</keyword>
<keyword evidence="3" id="KW-0677">Repeat</keyword>
<proteinExistence type="inferred from homology"/>
<dbReference type="Proteomes" id="UP000429595">
    <property type="component" value="Unassembled WGS sequence"/>
</dbReference>
<dbReference type="Gene3D" id="1.20.1580.10">
    <property type="entry name" value="ABC transporter ATPase like domain"/>
    <property type="match status" value="2"/>
</dbReference>
<comment type="caution">
    <text evidence="15">The sequence shown here is derived from an EMBL/GenBank/DDBJ whole genome shotgun (WGS) entry which is preliminary data.</text>
</comment>
<dbReference type="PROSITE" id="PS50893">
    <property type="entry name" value="ABC_TRANSPORTER_2"/>
    <property type="match status" value="2"/>
</dbReference>
<evidence type="ECO:0000256" key="5">
    <source>
        <dbReference type="ARBA" id="ARBA00022763"/>
    </source>
</evidence>
<dbReference type="GO" id="GO:0004518">
    <property type="term" value="F:nuclease activity"/>
    <property type="evidence" value="ECO:0007669"/>
    <property type="project" value="UniProtKB-KW"/>
</dbReference>
<protein>
    <recommendedName>
        <fullName evidence="12">UvrABC system protein A</fullName>
    </recommendedName>
    <alternativeName>
        <fullName evidence="13">Excinuclease ABC subunit A</fullName>
    </alternativeName>
</protein>
<evidence type="ECO:0000256" key="3">
    <source>
        <dbReference type="ARBA" id="ARBA00022737"/>
    </source>
</evidence>
<dbReference type="GO" id="GO:0005524">
    <property type="term" value="F:ATP binding"/>
    <property type="evidence" value="ECO:0007669"/>
    <property type="project" value="UniProtKB-KW"/>
</dbReference>
<evidence type="ECO:0000256" key="8">
    <source>
        <dbReference type="ARBA" id="ARBA00022881"/>
    </source>
</evidence>
<dbReference type="GO" id="GO:0016887">
    <property type="term" value="F:ATP hydrolysis activity"/>
    <property type="evidence" value="ECO:0007669"/>
    <property type="project" value="InterPro"/>
</dbReference>
<keyword evidence="8" id="KW-0267">Excision nuclease</keyword>
<evidence type="ECO:0000256" key="1">
    <source>
        <dbReference type="ARBA" id="ARBA00004496"/>
    </source>
</evidence>
<dbReference type="PANTHER" id="PTHR43152:SF3">
    <property type="entry name" value="UVRABC SYSTEM PROTEIN A"/>
    <property type="match status" value="1"/>
</dbReference>
<evidence type="ECO:0000256" key="10">
    <source>
        <dbReference type="ARBA" id="ARBA00023204"/>
    </source>
</evidence>
<dbReference type="GO" id="GO:0003677">
    <property type="term" value="F:DNA binding"/>
    <property type="evidence" value="ECO:0007669"/>
    <property type="project" value="UniProtKB-KW"/>
</dbReference>
<feature type="domain" description="ABC transporter" evidence="14">
    <location>
        <begin position="455"/>
        <end position="752"/>
    </location>
</feature>
<evidence type="ECO:0000313" key="15">
    <source>
        <dbReference type="EMBL" id="KAB7704255.1"/>
    </source>
</evidence>
<dbReference type="Pfam" id="PF00005">
    <property type="entry name" value="ABC_tran"/>
    <property type="match status" value="1"/>
</dbReference>
<keyword evidence="9" id="KW-0238">DNA-binding</keyword>
<dbReference type="Gene3D" id="1.10.8.280">
    <property type="entry name" value="ABC transporter ATPase domain-like"/>
    <property type="match status" value="1"/>
</dbReference>
<dbReference type="PANTHER" id="PTHR43152">
    <property type="entry name" value="UVRABC SYSTEM PROTEIN A"/>
    <property type="match status" value="1"/>
</dbReference>
<evidence type="ECO:0000256" key="7">
    <source>
        <dbReference type="ARBA" id="ARBA00022840"/>
    </source>
</evidence>
<evidence type="ECO:0000256" key="12">
    <source>
        <dbReference type="ARBA" id="ARBA00039316"/>
    </source>
</evidence>
<keyword evidence="16" id="KW-1185">Reference proteome</keyword>
<organism evidence="15 16">
    <name type="scientific">Bacillus aerolatus</name>
    <dbReference type="NCBI Taxonomy" id="2653354"/>
    <lineage>
        <taxon>Bacteria</taxon>
        <taxon>Bacillati</taxon>
        <taxon>Bacillota</taxon>
        <taxon>Bacilli</taxon>
        <taxon>Bacillales</taxon>
        <taxon>Bacillaceae</taxon>
        <taxon>Bacillus</taxon>
    </lineage>
</organism>
<dbReference type="Gene3D" id="3.40.50.300">
    <property type="entry name" value="P-loop containing nucleotide triphosphate hydrolases"/>
    <property type="match status" value="3"/>
</dbReference>
<comment type="subcellular location">
    <subcellularLocation>
        <location evidence="1">Cytoplasm</location>
    </subcellularLocation>
</comment>
<keyword evidence="6" id="KW-0228">DNA excision</keyword>
<keyword evidence="5" id="KW-0227">DNA damage</keyword>
<evidence type="ECO:0000256" key="9">
    <source>
        <dbReference type="ARBA" id="ARBA00023125"/>
    </source>
</evidence>
<evidence type="ECO:0000259" key="14">
    <source>
        <dbReference type="PROSITE" id="PS50893"/>
    </source>
</evidence>
<dbReference type="AlphaFoldDB" id="A0A6I1FB24"/>
<keyword evidence="4" id="KW-0547">Nucleotide-binding</keyword>
<dbReference type="EMBL" id="WEIO01000016">
    <property type="protein sequence ID" value="KAB7704255.1"/>
    <property type="molecule type" value="Genomic_DNA"/>
</dbReference>
<evidence type="ECO:0000313" key="16">
    <source>
        <dbReference type="Proteomes" id="UP000429595"/>
    </source>
</evidence>
<keyword evidence="7 15" id="KW-0067">ATP-binding</keyword>
<evidence type="ECO:0000256" key="4">
    <source>
        <dbReference type="ARBA" id="ARBA00022741"/>
    </source>
</evidence>
<dbReference type="InterPro" id="IPR003439">
    <property type="entry name" value="ABC_transporter-like_ATP-bd"/>
</dbReference>
<comment type="similarity">
    <text evidence="11">Belongs to the ABC transporter superfamily. UvrA family.</text>
</comment>
<evidence type="ECO:0000256" key="13">
    <source>
        <dbReference type="ARBA" id="ARBA00042156"/>
    </source>
</evidence>
<dbReference type="GO" id="GO:0006281">
    <property type="term" value="P:DNA repair"/>
    <property type="evidence" value="ECO:0007669"/>
    <property type="project" value="UniProtKB-KW"/>
</dbReference>
<feature type="domain" description="ABC transporter" evidence="14">
    <location>
        <begin position="2"/>
        <end position="449"/>
    </location>
</feature>
<evidence type="ECO:0000256" key="2">
    <source>
        <dbReference type="ARBA" id="ARBA00022490"/>
    </source>
</evidence>
<reference evidence="15 16" key="1">
    <citation type="submission" date="2019-10" db="EMBL/GenBank/DDBJ databases">
        <title>Bacillus aerolatum sp. nov., isolated from bioaerosol of sport playgrounds.</title>
        <authorList>
            <person name="Chen P."/>
            <person name="Zhang G."/>
        </authorList>
    </citation>
    <scope>NUCLEOTIDE SEQUENCE [LARGE SCALE GENOMIC DNA]</scope>
    <source>
        <strain evidence="15 16">CX253</strain>
    </source>
</reference>